<dbReference type="SUPFAM" id="SSF51735">
    <property type="entry name" value="NAD(P)-binding Rossmann-fold domains"/>
    <property type="match status" value="1"/>
</dbReference>
<dbReference type="InterPro" id="IPR036291">
    <property type="entry name" value="NAD(P)-bd_dom_sf"/>
</dbReference>
<gene>
    <name evidence="2" type="ORF">JR050_09875</name>
</gene>
<dbReference type="Proteomes" id="UP001518925">
    <property type="component" value="Unassembled WGS sequence"/>
</dbReference>
<dbReference type="PANTHER" id="PTHR42879">
    <property type="entry name" value="3-OXOACYL-(ACYL-CARRIER-PROTEIN) REDUCTASE"/>
    <property type="match status" value="1"/>
</dbReference>
<dbReference type="PRINTS" id="PR00081">
    <property type="entry name" value="GDHRDH"/>
</dbReference>
<dbReference type="PRINTS" id="PR00080">
    <property type="entry name" value="SDRFAMILY"/>
</dbReference>
<protein>
    <submittedName>
        <fullName evidence="2">SDR family oxidoreductase</fullName>
    </submittedName>
</protein>
<organism evidence="2 3">
    <name type="scientific">Bacillus suaedaesalsae</name>
    <dbReference type="NCBI Taxonomy" id="2810349"/>
    <lineage>
        <taxon>Bacteria</taxon>
        <taxon>Bacillati</taxon>
        <taxon>Bacillota</taxon>
        <taxon>Bacilli</taxon>
        <taxon>Bacillales</taxon>
        <taxon>Bacillaceae</taxon>
        <taxon>Bacillus</taxon>
    </lineage>
</organism>
<proteinExistence type="inferred from homology"/>
<evidence type="ECO:0000256" key="1">
    <source>
        <dbReference type="ARBA" id="ARBA00006484"/>
    </source>
</evidence>
<dbReference type="InterPro" id="IPR050259">
    <property type="entry name" value="SDR"/>
</dbReference>
<comment type="similarity">
    <text evidence="1">Belongs to the short-chain dehydrogenases/reductases (SDR) family.</text>
</comment>
<dbReference type="RefSeq" id="WP_204203324.1">
    <property type="nucleotide sequence ID" value="NZ_JAFELM010000028.1"/>
</dbReference>
<comment type="caution">
    <text evidence="2">The sequence shown here is derived from an EMBL/GenBank/DDBJ whole genome shotgun (WGS) entry which is preliminary data.</text>
</comment>
<dbReference type="InterPro" id="IPR002347">
    <property type="entry name" value="SDR_fam"/>
</dbReference>
<evidence type="ECO:0000313" key="3">
    <source>
        <dbReference type="Proteomes" id="UP001518925"/>
    </source>
</evidence>
<name>A0ABS2DHL6_9BACI</name>
<dbReference type="EMBL" id="JAFELM010000028">
    <property type="protein sequence ID" value="MBM6617975.1"/>
    <property type="molecule type" value="Genomic_DNA"/>
</dbReference>
<dbReference type="Gene3D" id="3.40.50.720">
    <property type="entry name" value="NAD(P)-binding Rossmann-like Domain"/>
    <property type="match status" value="1"/>
</dbReference>
<keyword evidence="3" id="KW-1185">Reference proteome</keyword>
<sequence length="250" mass="27299">MKVEKKIAIVTGACCGKGIGAAICRKLASQGVHIFFTHFQSEERWPSTFKEELRGYGVSCKGFDIDLSDHTASRLVIEACTSQLGVPTILVNNAAYSMRDGYGQLDAQTIDAHYTVNMRSAMLLSVEFVRKFEKTNLKNGRIINMISGQELGPMLEELAYVATKGAITAFTKTLSAEVAHLGITVNAVNPGATDTTWMNDEIREHLLPKFPTGRIGQPEDAAKLIAFLASNESEWITGQVIHSEGGFLRS</sequence>
<dbReference type="InterPro" id="IPR020904">
    <property type="entry name" value="Sc_DH/Rdtase_CS"/>
</dbReference>
<dbReference type="Pfam" id="PF13561">
    <property type="entry name" value="adh_short_C2"/>
    <property type="match status" value="1"/>
</dbReference>
<dbReference type="PANTHER" id="PTHR42879:SF2">
    <property type="entry name" value="3-OXOACYL-[ACYL-CARRIER-PROTEIN] REDUCTASE FABG"/>
    <property type="match status" value="1"/>
</dbReference>
<accession>A0ABS2DHL6</accession>
<dbReference type="PROSITE" id="PS00061">
    <property type="entry name" value="ADH_SHORT"/>
    <property type="match status" value="1"/>
</dbReference>
<reference evidence="2 3" key="1">
    <citation type="submission" date="2021-02" db="EMBL/GenBank/DDBJ databases">
        <title>Bacillus sp. RD4P76, an endophyte from a halophyte.</title>
        <authorList>
            <person name="Sun J.-Q."/>
        </authorList>
    </citation>
    <scope>NUCLEOTIDE SEQUENCE [LARGE SCALE GENOMIC DNA]</scope>
    <source>
        <strain evidence="2 3">RD4P76</strain>
    </source>
</reference>
<dbReference type="CDD" id="cd05233">
    <property type="entry name" value="SDR_c"/>
    <property type="match status" value="1"/>
</dbReference>
<dbReference type="NCBIfam" id="NF009389">
    <property type="entry name" value="PRK12748.1"/>
    <property type="match status" value="1"/>
</dbReference>
<evidence type="ECO:0000313" key="2">
    <source>
        <dbReference type="EMBL" id="MBM6617975.1"/>
    </source>
</evidence>